<dbReference type="InterPro" id="IPR050710">
    <property type="entry name" value="Band7/mec-2_domain"/>
</dbReference>
<proteinExistence type="predicted"/>
<sequence length="329" mass="36807">MLNTLGLWIPFAVVGTAIAIAWIMGQLISCCCVIVPQECNAISERMGQIHKIMKPGLHCRVPFVDKFRKFSWTKVSADSDNNTLIRIPTYDSIVDLREDVLLLPQMQVYTKDAIPVKVTVFLIISIDDVRRCIYEVDNLQSAIYNAVQAQVNELFSEYTFEECTLCQQALSELAVSRYSETFSQWGVRLRAIFVAEVIPDDSLLQSLATRMLTERQRRAELIKADASSDCTKCASEAQKAVLQYQGLGEQTRIKNISEGEALIDEIKTQAAADSLILLKKQLANEAQDYADFAISLKYIKGLWSGTGAKEISLSMDLDGMSGSFVELYK</sequence>
<keyword evidence="4" id="KW-1185">Reference proteome</keyword>
<dbReference type="AlphaFoldDB" id="V6LI28"/>
<dbReference type="InterPro" id="IPR036013">
    <property type="entry name" value="Band_7/SPFH_dom_sf"/>
</dbReference>
<reference evidence="3" key="2">
    <citation type="submission" date="2020-12" db="EMBL/GenBank/DDBJ databases">
        <title>New Spironucleus salmonicida genome in near-complete chromosomes.</title>
        <authorList>
            <person name="Xu F."/>
            <person name="Kurt Z."/>
            <person name="Jimenez-Gonzalez A."/>
            <person name="Astvaldsson A."/>
            <person name="Andersson J.O."/>
            <person name="Svard S.G."/>
        </authorList>
    </citation>
    <scope>NUCLEOTIDE SEQUENCE</scope>
    <source>
        <strain evidence="3">ATCC 50377</strain>
    </source>
</reference>
<dbReference type="VEuPathDB" id="GiardiaDB:SS50377_27333"/>
<reference evidence="2 3" key="1">
    <citation type="journal article" date="2014" name="PLoS Genet.">
        <title>The Genome of Spironucleus salmonicida Highlights a Fish Pathogen Adapted to Fluctuating Environments.</title>
        <authorList>
            <person name="Xu F."/>
            <person name="Jerlstrom-Hultqvist J."/>
            <person name="Einarsson E."/>
            <person name="Astvaldsson A."/>
            <person name="Svard S.G."/>
            <person name="Andersson J.O."/>
        </authorList>
    </citation>
    <scope>NUCLEOTIDE SEQUENCE</scope>
    <source>
        <strain evidence="3">ATCC 50377</strain>
    </source>
</reference>
<dbReference type="Pfam" id="PF01145">
    <property type="entry name" value="Band_7"/>
    <property type="match status" value="1"/>
</dbReference>
<dbReference type="SMART" id="SM00244">
    <property type="entry name" value="PHB"/>
    <property type="match status" value="1"/>
</dbReference>
<protein>
    <submittedName>
        <fullName evidence="2">SPFH domain/Band 7 family protein</fullName>
    </submittedName>
</protein>
<dbReference type="OrthoDB" id="434619at2759"/>
<dbReference type="PANTHER" id="PTHR43327">
    <property type="entry name" value="STOMATIN-LIKE PROTEIN 2, MITOCHONDRIAL"/>
    <property type="match status" value="1"/>
</dbReference>
<dbReference type="GO" id="GO:0007005">
    <property type="term" value="P:mitochondrion organization"/>
    <property type="evidence" value="ECO:0007669"/>
    <property type="project" value="TreeGrafter"/>
</dbReference>
<organism evidence="2">
    <name type="scientific">Spironucleus salmonicida</name>
    <dbReference type="NCBI Taxonomy" id="348837"/>
    <lineage>
        <taxon>Eukaryota</taxon>
        <taxon>Metamonada</taxon>
        <taxon>Diplomonadida</taxon>
        <taxon>Hexamitidae</taxon>
        <taxon>Hexamitinae</taxon>
        <taxon>Spironucleus</taxon>
    </lineage>
</organism>
<dbReference type="EMBL" id="KI546139">
    <property type="protein sequence ID" value="EST43366.1"/>
    <property type="molecule type" value="Genomic_DNA"/>
</dbReference>
<evidence type="ECO:0000313" key="2">
    <source>
        <dbReference type="EMBL" id="EST43366.1"/>
    </source>
</evidence>
<name>V6LI28_9EUKA</name>
<evidence type="ECO:0000313" key="3">
    <source>
        <dbReference type="EMBL" id="KAH0571039.1"/>
    </source>
</evidence>
<dbReference type="Proteomes" id="UP000018208">
    <property type="component" value="Unassembled WGS sequence"/>
</dbReference>
<dbReference type="EMBL" id="AUWU02000007">
    <property type="protein sequence ID" value="KAH0571039.1"/>
    <property type="molecule type" value="Genomic_DNA"/>
</dbReference>
<dbReference type="SUPFAM" id="SSF117892">
    <property type="entry name" value="Band 7/SPFH domain"/>
    <property type="match status" value="1"/>
</dbReference>
<feature type="domain" description="Band 7" evidence="1">
    <location>
        <begin position="30"/>
        <end position="211"/>
    </location>
</feature>
<dbReference type="Gene3D" id="3.30.479.30">
    <property type="entry name" value="Band 7 domain"/>
    <property type="match status" value="1"/>
</dbReference>
<dbReference type="InterPro" id="IPR001107">
    <property type="entry name" value="Band_7"/>
</dbReference>
<gene>
    <name evidence="2" type="ORF">SS50377_17046</name>
    <name evidence="3" type="ORF">SS50377_27333</name>
</gene>
<evidence type="ECO:0000313" key="4">
    <source>
        <dbReference type="Proteomes" id="UP000018208"/>
    </source>
</evidence>
<dbReference type="GO" id="GO:0005739">
    <property type="term" value="C:mitochondrion"/>
    <property type="evidence" value="ECO:0007669"/>
    <property type="project" value="TreeGrafter"/>
</dbReference>
<accession>V6LI28</accession>
<dbReference type="PANTHER" id="PTHR43327:SF10">
    <property type="entry name" value="STOMATIN-LIKE PROTEIN 2, MITOCHONDRIAL"/>
    <property type="match status" value="1"/>
</dbReference>
<evidence type="ECO:0000259" key="1">
    <source>
        <dbReference type="SMART" id="SM00244"/>
    </source>
</evidence>